<proteinExistence type="predicted"/>
<dbReference type="RefSeq" id="WP_148091367.1">
    <property type="nucleotide sequence ID" value="NZ_RQYC01000058.1"/>
</dbReference>
<dbReference type="AlphaFoldDB" id="A0A3P2A1C3"/>
<evidence type="ECO:0000313" key="1">
    <source>
        <dbReference type="EMBL" id="RRD88070.1"/>
    </source>
</evidence>
<feature type="non-terminal residue" evidence="1">
    <location>
        <position position="160"/>
    </location>
</feature>
<dbReference type="EMBL" id="RQYC01000058">
    <property type="protein sequence ID" value="RRD88070.1"/>
    <property type="molecule type" value="Genomic_DNA"/>
</dbReference>
<protein>
    <submittedName>
        <fullName evidence="1">Uncharacterized protein</fullName>
    </submittedName>
</protein>
<dbReference type="Proteomes" id="UP000269923">
    <property type="component" value="Unassembled WGS sequence"/>
</dbReference>
<organism evidence="1 2">
    <name type="scientific">Conchiformibius steedae</name>
    <dbReference type="NCBI Taxonomy" id="153493"/>
    <lineage>
        <taxon>Bacteria</taxon>
        <taxon>Pseudomonadati</taxon>
        <taxon>Pseudomonadota</taxon>
        <taxon>Betaproteobacteria</taxon>
        <taxon>Neisseriales</taxon>
        <taxon>Neisseriaceae</taxon>
        <taxon>Conchiformibius</taxon>
    </lineage>
</organism>
<accession>A0A3P2A1C3</accession>
<sequence>MMQKTIDGNRHTWQNNCVALNQAAKIRSLETNRQVSRFTECQAHPKRCFYACISLDLPFLNGGQGQGGFMPDGYDLPLLRTLPFVRRPAFRSAKRLFENQIVKADSMNPTASIGVSVRRPRAVRKGFSNPLCLHTLRIFPTFSQASRFTQQRLHRSPDYR</sequence>
<keyword evidence="2" id="KW-1185">Reference proteome</keyword>
<evidence type="ECO:0000313" key="2">
    <source>
        <dbReference type="Proteomes" id="UP000269923"/>
    </source>
</evidence>
<gene>
    <name evidence="1" type="ORF">EII21_11440</name>
</gene>
<reference evidence="1 2" key="1">
    <citation type="submission" date="2018-11" db="EMBL/GenBank/DDBJ databases">
        <title>Genomes From Bacteria Associated with the Canine Oral Cavity: a Test Case for Automated Genome-Based Taxonomic Assignment.</title>
        <authorList>
            <person name="Coil D.A."/>
            <person name="Jospin G."/>
            <person name="Darling A.E."/>
            <person name="Wallis C."/>
            <person name="Davis I.J."/>
            <person name="Harris S."/>
            <person name="Eisen J.A."/>
            <person name="Holcombe L.J."/>
            <person name="O'Flynn C."/>
        </authorList>
    </citation>
    <scope>NUCLEOTIDE SEQUENCE [LARGE SCALE GENOMIC DNA]</scope>
    <source>
        <strain evidence="1 2">COT-280</strain>
    </source>
</reference>
<comment type="caution">
    <text evidence="1">The sequence shown here is derived from an EMBL/GenBank/DDBJ whole genome shotgun (WGS) entry which is preliminary data.</text>
</comment>
<name>A0A3P2A1C3_9NEIS</name>